<keyword evidence="2" id="KW-1185">Reference proteome</keyword>
<evidence type="ECO:0000313" key="1">
    <source>
        <dbReference type="EMBL" id="MFC3713272.1"/>
    </source>
</evidence>
<name>A0ABV7XEA8_9SPHN</name>
<sequence>MRWMTGWWQALKLRPRRPSIELRPIALTVAALEGPVAAAYLVIADGRTVAYAARRRGQGWSFYCTRRVRLTPEMVAHRVGFGEPVGPVVRDCLRSVGDFVAAVPALLALGVIEAVDT</sequence>
<dbReference type="EMBL" id="JBHRXV010000010">
    <property type="protein sequence ID" value="MFC3713272.1"/>
    <property type="molecule type" value="Genomic_DNA"/>
</dbReference>
<dbReference type="Proteomes" id="UP001595615">
    <property type="component" value="Unassembled WGS sequence"/>
</dbReference>
<comment type="caution">
    <text evidence="1">The sequence shown here is derived from an EMBL/GenBank/DDBJ whole genome shotgun (WGS) entry which is preliminary data.</text>
</comment>
<accession>A0ABV7XEA8</accession>
<protein>
    <submittedName>
        <fullName evidence="1">Uncharacterized protein</fullName>
    </submittedName>
</protein>
<gene>
    <name evidence="1" type="ORF">ACFOMD_11850</name>
</gene>
<organism evidence="1 2">
    <name type="scientific">Sphingoaurantiacus capsulatus</name>
    <dbReference type="NCBI Taxonomy" id="1771310"/>
    <lineage>
        <taxon>Bacteria</taxon>
        <taxon>Pseudomonadati</taxon>
        <taxon>Pseudomonadota</taxon>
        <taxon>Alphaproteobacteria</taxon>
        <taxon>Sphingomonadales</taxon>
        <taxon>Sphingosinicellaceae</taxon>
        <taxon>Sphingoaurantiacus</taxon>
    </lineage>
</organism>
<evidence type="ECO:0000313" key="2">
    <source>
        <dbReference type="Proteomes" id="UP001595615"/>
    </source>
</evidence>
<proteinExistence type="predicted"/>
<reference evidence="2" key="1">
    <citation type="journal article" date="2019" name="Int. J. Syst. Evol. Microbiol.">
        <title>The Global Catalogue of Microorganisms (GCM) 10K type strain sequencing project: providing services to taxonomists for standard genome sequencing and annotation.</title>
        <authorList>
            <consortium name="The Broad Institute Genomics Platform"/>
            <consortium name="The Broad Institute Genome Sequencing Center for Infectious Disease"/>
            <person name="Wu L."/>
            <person name="Ma J."/>
        </authorList>
    </citation>
    <scope>NUCLEOTIDE SEQUENCE [LARGE SCALE GENOMIC DNA]</scope>
    <source>
        <strain evidence="2">KCTC 42644</strain>
    </source>
</reference>
<dbReference type="RefSeq" id="WP_380861593.1">
    <property type="nucleotide sequence ID" value="NZ_JBHRXV010000010.1"/>
</dbReference>